<comment type="pathway">
    <text evidence="1 14">Cofactor biosynthesis; FAD biosynthesis; FAD from FMN: step 1/1.</text>
</comment>
<evidence type="ECO:0000256" key="13">
    <source>
        <dbReference type="ARBA" id="ARBA00049494"/>
    </source>
</evidence>
<feature type="domain" description="Riboflavin kinase" evidence="15">
    <location>
        <begin position="176"/>
        <end position="300"/>
    </location>
</feature>
<evidence type="ECO:0000256" key="2">
    <source>
        <dbReference type="ARBA" id="ARBA00005201"/>
    </source>
</evidence>
<keyword evidence="3 14" id="KW-0285">Flavoprotein</keyword>
<evidence type="ECO:0000256" key="3">
    <source>
        <dbReference type="ARBA" id="ARBA00022630"/>
    </source>
</evidence>
<keyword evidence="11" id="KW-0511">Multifunctional enzyme</keyword>
<evidence type="ECO:0000256" key="5">
    <source>
        <dbReference type="ARBA" id="ARBA00022679"/>
    </source>
</evidence>
<comment type="similarity">
    <text evidence="14">Belongs to the ribF family.</text>
</comment>
<dbReference type="CDD" id="cd02064">
    <property type="entry name" value="FAD_synthetase_N"/>
    <property type="match status" value="1"/>
</dbReference>
<accession>A0A6N7XKG8</accession>
<dbReference type="PANTHER" id="PTHR22749:SF6">
    <property type="entry name" value="RIBOFLAVIN KINASE"/>
    <property type="match status" value="1"/>
</dbReference>
<dbReference type="InterPro" id="IPR015865">
    <property type="entry name" value="Riboflavin_kinase_bac/euk"/>
</dbReference>
<evidence type="ECO:0000313" key="17">
    <source>
        <dbReference type="Proteomes" id="UP000469424"/>
    </source>
</evidence>
<comment type="catalytic activity">
    <reaction evidence="13 14">
        <text>FMN + ATP + H(+) = FAD + diphosphate</text>
        <dbReference type="Rhea" id="RHEA:17237"/>
        <dbReference type="ChEBI" id="CHEBI:15378"/>
        <dbReference type="ChEBI" id="CHEBI:30616"/>
        <dbReference type="ChEBI" id="CHEBI:33019"/>
        <dbReference type="ChEBI" id="CHEBI:57692"/>
        <dbReference type="ChEBI" id="CHEBI:58210"/>
        <dbReference type="EC" id="2.7.7.2"/>
    </reaction>
</comment>
<evidence type="ECO:0000313" key="16">
    <source>
        <dbReference type="EMBL" id="MST70419.1"/>
    </source>
</evidence>
<dbReference type="SMART" id="SM00904">
    <property type="entry name" value="Flavokinase"/>
    <property type="match status" value="1"/>
</dbReference>
<dbReference type="InterPro" id="IPR014729">
    <property type="entry name" value="Rossmann-like_a/b/a_fold"/>
</dbReference>
<dbReference type="InterPro" id="IPR015864">
    <property type="entry name" value="FAD_synthase"/>
</dbReference>
<dbReference type="PIRSF" id="PIRSF004491">
    <property type="entry name" value="FAD_Synth"/>
    <property type="match status" value="1"/>
</dbReference>
<comment type="caution">
    <text evidence="16">The sequence shown here is derived from an EMBL/GenBank/DDBJ whole genome shotgun (WGS) entry which is preliminary data.</text>
</comment>
<evidence type="ECO:0000256" key="4">
    <source>
        <dbReference type="ARBA" id="ARBA00022643"/>
    </source>
</evidence>
<dbReference type="GO" id="GO:0009398">
    <property type="term" value="P:FMN biosynthetic process"/>
    <property type="evidence" value="ECO:0007669"/>
    <property type="project" value="UniProtKB-UniRule"/>
</dbReference>
<evidence type="ECO:0000259" key="15">
    <source>
        <dbReference type="SMART" id="SM00904"/>
    </source>
</evidence>
<protein>
    <recommendedName>
        <fullName evidence="14">Riboflavin biosynthesis protein</fullName>
    </recommendedName>
    <domain>
        <recommendedName>
            <fullName evidence="14">Riboflavin kinase</fullName>
            <ecNumber evidence="14">2.7.1.26</ecNumber>
        </recommendedName>
        <alternativeName>
            <fullName evidence="14">Flavokinase</fullName>
        </alternativeName>
    </domain>
    <domain>
        <recommendedName>
            <fullName evidence="14">FMN adenylyltransferase</fullName>
            <ecNumber evidence="14">2.7.7.2</ecNumber>
        </recommendedName>
        <alternativeName>
            <fullName evidence="14">FAD pyrophosphorylase</fullName>
        </alternativeName>
        <alternativeName>
            <fullName evidence="14">FAD synthase</fullName>
        </alternativeName>
    </domain>
</protein>
<dbReference type="NCBIfam" id="TIGR00083">
    <property type="entry name" value="ribF"/>
    <property type="match status" value="1"/>
</dbReference>
<dbReference type="GO" id="GO:0008531">
    <property type="term" value="F:riboflavin kinase activity"/>
    <property type="evidence" value="ECO:0007669"/>
    <property type="project" value="UniProtKB-UniRule"/>
</dbReference>
<keyword evidence="5 14" id="KW-0808">Transferase</keyword>
<dbReference type="Gene3D" id="2.40.30.30">
    <property type="entry name" value="Riboflavin kinase-like"/>
    <property type="match status" value="1"/>
</dbReference>
<dbReference type="PANTHER" id="PTHR22749">
    <property type="entry name" value="RIBOFLAVIN KINASE/FMN ADENYLYLTRANSFERASE"/>
    <property type="match status" value="1"/>
</dbReference>
<dbReference type="GO" id="GO:0009231">
    <property type="term" value="P:riboflavin biosynthetic process"/>
    <property type="evidence" value="ECO:0007669"/>
    <property type="project" value="InterPro"/>
</dbReference>
<evidence type="ECO:0000256" key="8">
    <source>
        <dbReference type="ARBA" id="ARBA00022777"/>
    </source>
</evidence>
<sequence length="307" mass="34482">MKVIRSLDDVKIDGQTVVALGNFDGVHIGHREILLSAVRKAKRNNWTPVCFTFSTHTRKEVSLICTEMEKMALLQSLGIEVVVDIPFDERIRNTSAEDFIRRILGETLHAAAVCCGFNFRFGKKAAGDVDLMQSLGRDLGMEVLVNEPVYVDDMVVSSTLVRRLITEGDMERASVCLGRNFYCTGKVIPGKQLGGRIGFPTANVVFEAYRIAPPNGVYYTLAEIDGVKYPGITDVGVKPTVGEFEKSIETHVYGLNRDLYGKNIRIEFLKWERPEMKFGSVEELRERIASDCEKGRQYHRAHGFPEL</sequence>
<dbReference type="Gene3D" id="3.40.50.620">
    <property type="entry name" value="HUPs"/>
    <property type="match status" value="1"/>
</dbReference>
<dbReference type="GO" id="GO:0003919">
    <property type="term" value="F:FMN adenylyltransferase activity"/>
    <property type="evidence" value="ECO:0007669"/>
    <property type="project" value="UniProtKB-UniRule"/>
</dbReference>
<dbReference type="EC" id="2.7.7.2" evidence="14"/>
<dbReference type="Proteomes" id="UP000469424">
    <property type="component" value="Unassembled WGS sequence"/>
</dbReference>
<keyword evidence="8 14" id="KW-0418">Kinase</keyword>
<gene>
    <name evidence="16" type="ORF">FYJ65_03540</name>
</gene>
<comment type="catalytic activity">
    <reaction evidence="12 14">
        <text>riboflavin + ATP = FMN + ADP + H(+)</text>
        <dbReference type="Rhea" id="RHEA:14357"/>
        <dbReference type="ChEBI" id="CHEBI:15378"/>
        <dbReference type="ChEBI" id="CHEBI:30616"/>
        <dbReference type="ChEBI" id="CHEBI:57986"/>
        <dbReference type="ChEBI" id="CHEBI:58210"/>
        <dbReference type="ChEBI" id="CHEBI:456216"/>
        <dbReference type="EC" id="2.7.1.26"/>
    </reaction>
</comment>
<keyword evidence="7 14" id="KW-0547">Nucleotide-binding</keyword>
<keyword evidence="9 14" id="KW-0274">FAD</keyword>
<keyword evidence="17" id="KW-1185">Reference proteome</keyword>
<evidence type="ECO:0000256" key="11">
    <source>
        <dbReference type="ARBA" id="ARBA00023268"/>
    </source>
</evidence>
<dbReference type="UniPathway" id="UPA00277">
    <property type="reaction ID" value="UER00407"/>
</dbReference>
<dbReference type="InterPro" id="IPR023468">
    <property type="entry name" value="Riboflavin_kinase"/>
</dbReference>
<dbReference type="SUPFAM" id="SSF52374">
    <property type="entry name" value="Nucleotidylyl transferase"/>
    <property type="match status" value="1"/>
</dbReference>
<evidence type="ECO:0000256" key="10">
    <source>
        <dbReference type="ARBA" id="ARBA00022840"/>
    </source>
</evidence>
<comment type="pathway">
    <text evidence="2 14">Cofactor biosynthesis; FMN biosynthesis; FMN from riboflavin (ATP route): step 1/1.</text>
</comment>
<keyword evidence="4 14" id="KW-0288">FMN</keyword>
<dbReference type="Pfam" id="PF06574">
    <property type="entry name" value="FAD_syn"/>
    <property type="match status" value="1"/>
</dbReference>
<keyword evidence="6 14" id="KW-0548">Nucleotidyltransferase</keyword>
<evidence type="ECO:0000256" key="7">
    <source>
        <dbReference type="ARBA" id="ARBA00022741"/>
    </source>
</evidence>
<dbReference type="AlphaFoldDB" id="A0A6N7XKG8"/>
<keyword evidence="10 14" id="KW-0067">ATP-binding</keyword>
<proteinExistence type="inferred from homology"/>
<dbReference type="EMBL" id="VUNA01000005">
    <property type="protein sequence ID" value="MST70419.1"/>
    <property type="molecule type" value="Genomic_DNA"/>
</dbReference>
<evidence type="ECO:0000256" key="9">
    <source>
        <dbReference type="ARBA" id="ARBA00022827"/>
    </source>
</evidence>
<dbReference type="RefSeq" id="WP_154553983.1">
    <property type="nucleotide sequence ID" value="NZ_JAQXUZ010000007.1"/>
</dbReference>
<evidence type="ECO:0000256" key="1">
    <source>
        <dbReference type="ARBA" id="ARBA00004726"/>
    </source>
</evidence>
<dbReference type="NCBIfam" id="NF004162">
    <property type="entry name" value="PRK05627.1-5"/>
    <property type="match status" value="1"/>
</dbReference>
<dbReference type="SUPFAM" id="SSF82114">
    <property type="entry name" value="Riboflavin kinase-like"/>
    <property type="match status" value="1"/>
</dbReference>
<evidence type="ECO:0000256" key="14">
    <source>
        <dbReference type="PIRNR" id="PIRNR004491"/>
    </source>
</evidence>
<organism evidence="16 17">
    <name type="scientific">Mogibacterium kristiansenii</name>
    <dbReference type="NCBI Taxonomy" id="2606708"/>
    <lineage>
        <taxon>Bacteria</taxon>
        <taxon>Bacillati</taxon>
        <taxon>Bacillota</taxon>
        <taxon>Clostridia</taxon>
        <taxon>Peptostreptococcales</taxon>
        <taxon>Anaerovoracaceae</taxon>
        <taxon>Mogibacterium</taxon>
    </lineage>
</organism>
<dbReference type="EC" id="2.7.1.26" evidence="14"/>
<dbReference type="UniPathway" id="UPA00276">
    <property type="reaction ID" value="UER00406"/>
</dbReference>
<reference evidence="16 17" key="1">
    <citation type="submission" date="2019-08" db="EMBL/GenBank/DDBJ databases">
        <title>In-depth cultivation of the pig gut microbiome towards novel bacterial diversity and tailored functional studies.</title>
        <authorList>
            <person name="Wylensek D."/>
            <person name="Hitch T.C.A."/>
            <person name="Clavel T."/>
        </authorList>
    </citation>
    <scope>NUCLEOTIDE SEQUENCE [LARGE SCALE GENOMIC DNA]</scope>
    <source>
        <strain evidence="16 17">WCA-MUC-591-APC-4B</strain>
    </source>
</reference>
<evidence type="ECO:0000256" key="6">
    <source>
        <dbReference type="ARBA" id="ARBA00022695"/>
    </source>
</evidence>
<dbReference type="FunFam" id="3.40.50.620:FF:000021">
    <property type="entry name" value="Riboflavin biosynthesis protein"/>
    <property type="match status" value="1"/>
</dbReference>
<dbReference type="InterPro" id="IPR023465">
    <property type="entry name" value="Riboflavin_kinase_dom_sf"/>
</dbReference>
<evidence type="ECO:0000256" key="12">
    <source>
        <dbReference type="ARBA" id="ARBA00047880"/>
    </source>
</evidence>
<dbReference type="InterPro" id="IPR002606">
    <property type="entry name" value="Riboflavin_kinase_bac"/>
</dbReference>
<dbReference type="GO" id="GO:0006747">
    <property type="term" value="P:FAD biosynthetic process"/>
    <property type="evidence" value="ECO:0007669"/>
    <property type="project" value="UniProtKB-UniRule"/>
</dbReference>
<dbReference type="Pfam" id="PF01687">
    <property type="entry name" value="Flavokinase"/>
    <property type="match status" value="1"/>
</dbReference>
<dbReference type="GO" id="GO:0005524">
    <property type="term" value="F:ATP binding"/>
    <property type="evidence" value="ECO:0007669"/>
    <property type="project" value="UniProtKB-UniRule"/>
</dbReference>
<name>A0A6N7XKG8_9FIRM</name>